<evidence type="ECO:0000259" key="2">
    <source>
        <dbReference type="Pfam" id="PF24836"/>
    </source>
</evidence>
<evidence type="ECO:0000259" key="1">
    <source>
        <dbReference type="Pfam" id="PF11973"/>
    </source>
</evidence>
<dbReference type="EMBL" id="CASHTH010002215">
    <property type="protein sequence ID" value="CAI8026452.1"/>
    <property type="molecule type" value="Genomic_DNA"/>
</dbReference>
<dbReference type="InterPro" id="IPR022615">
    <property type="entry name" value="NqrA_C_domain"/>
</dbReference>
<dbReference type="GO" id="GO:0016655">
    <property type="term" value="F:oxidoreductase activity, acting on NAD(P)H, quinone or similar compound as acceptor"/>
    <property type="evidence" value="ECO:0007669"/>
    <property type="project" value="InterPro"/>
</dbReference>
<dbReference type="Pfam" id="PF11973">
    <property type="entry name" value="NQRA_SLBB"/>
    <property type="match status" value="1"/>
</dbReference>
<feature type="non-terminal residue" evidence="3">
    <location>
        <position position="1"/>
    </location>
</feature>
<dbReference type="NCBIfam" id="TIGR01936">
    <property type="entry name" value="nqrA"/>
    <property type="match status" value="1"/>
</dbReference>
<dbReference type="GO" id="GO:0006814">
    <property type="term" value="P:sodium ion transport"/>
    <property type="evidence" value="ECO:0007669"/>
    <property type="project" value="InterPro"/>
</dbReference>
<gene>
    <name evidence="3" type="ORF">GBAR_LOCUS15196</name>
</gene>
<proteinExistence type="predicted"/>
<dbReference type="AlphaFoldDB" id="A0AA35SC82"/>
<accession>A0AA35SC82</accession>
<keyword evidence="4" id="KW-1185">Reference proteome</keyword>
<dbReference type="Proteomes" id="UP001174909">
    <property type="component" value="Unassembled WGS sequence"/>
</dbReference>
<dbReference type="PANTHER" id="PTHR37839:SF1">
    <property type="entry name" value="NA(+)-TRANSLOCATING NADH-QUINONE REDUCTASE SUBUNIT A"/>
    <property type="match status" value="1"/>
</dbReference>
<dbReference type="InterPro" id="IPR056148">
    <property type="entry name" value="NQRA_2nd"/>
</dbReference>
<comment type="caution">
    <text evidence="3">The sequence shown here is derived from an EMBL/GenBank/DDBJ whole genome shotgun (WGS) entry which is preliminary data.</text>
</comment>
<protein>
    <submittedName>
        <fullName evidence="3">Na(+)-translocating NADH-quinone reductase subunit A</fullName>
    </submittedName>
</protein>
<name>A0AA35SC82_GEOBA</name>
<sequence>VEFAGPHPAGLPGTHIHFLDPVGAAKTVWYIGYQDVVACGKLFATGSLWTERVVALGGPQVEQPRLLRTRQGACLSELTAGQLKPGENRVIAGSVLAGRVASDPLDFLGRYHAQVSVLVEGREREFLGWQKPGVDKFSIKNVFASKLLPSQLFDFTTSTEGSDRAMVPIGSYEQVMPLDILATLLLRALLVEDTDRAQALGCLELDEEDLGLCTFACPGKYEYGPILRQSLARIEREG</sequence>
<organism evidence="3 4">
    <name type="scientific">Geodia barretti</name>
    <name type="common">Barrett's horny sponge</name>
    <dbReference type="NCBI Taxonomy" id="519541"/>
    <lineage>
        <taxon>Eukaryota</taxon>
        <taxon>Metazoa</taxon>
        <taxon>Porifera</taxon>
        <taxon>Demospongiae</taxon>
        <taxon>Heteroscleromorpha</taxon>
        <taxon>Tetractinellida</taxon>
        <taxon>Astrophorina</taxon>
        <taxon>Geodiidae</taxon>
        <taxon>Geodia</taxon>
    </lineage>
</organism>
<feature type="domain" description="Na(+)-translocating NADH-quinone reductase subunit A C-terminal" evidence="1">
    <location>
        <begin position="53"/>
        <end position="101"/>
    </location>
</feature>
<dbReference type="PANTHER" id="PTHR37839">
    <property type="entry name" value="NA(+)-TRANSLOCATING NADH-QUINONE REDUCTASE SUBUNIT A"/>
    <property type="match status" value="1"/>
</dbReference>
<reference evidence="3" key="1">
    <citation type="submission" date="2023-03" db="EMBL/GenBank/DDBJ databases">
        <authorList>
            <person name="Steffen K."/>
            <person name="Cardenas P."/>
        </authorList>
    </citation>
    <scope>NUCLEOTIDE SEQUENCE</scope>
</reference>
<evidence type="ECO:0000313" key="3">
    <source>
        <dbReference type="EMBL" id="CAI8026452.1"/>
    </source>
</evidence>
<feature type="domain" description="NqrA second alpha/beta" evidence="2">
    <location>
        <begin position="2"/>
        <end position="48"/>
    </location>
</feature>
<evidence type="ECO:0000313" key="4">
    <source>
        <dbReference type="Proteomes" id="UP001174909"/>
    </source>
</evidence>
<dbReference type="InterPro" id="IPR008703">
    <property type="entry name" value="NqrA"/>
</dbReference>
<dbReference type="Pfam" id="PF24836">
    <property type="entry name" value="NQRA_2nd"/>
    <property type="match status" value="1"/>
</dbReference>